<dbReference type="SUPFAM" id="SSF56796">
    <property type="entry name" value="Dehydroquinate synthase-like"/>
    <property type="match status" value="1"/>
</dbReference>
<dbReference type="InterPro" id="IPR039697">
    <property type="entry name" value="Alcohol_dehydrogenase_Fe"/>
</dbReference>
<evidence type="ECO:0000256" key="1">
    <source>
        <dbReference type="ARBA" id="ARBA00007358"/>
    </source>
</evidence>
<keyword evidence="3" id="KW-0520">NAD</keyword>
<sequence length="339" mass="34969">MPVPTRVVFGHGRITQARAEAERLGMTRPIVIATAQQADACEDLARAIGGLAYPHAVMHTPVDVTETAVAFVRDNGVDGIVSLGGGSSTGLGKAIALRTDLDQLAIPTSYAGSEMTDILGETEGGLKTTRRDPAIRPETVIYDPDLLATLPDAFAATSGLNAIAHAVEALYAADGNPIVTLMAEDGIRALAAALPKGRAGHDEALYGAWLCGAVLGSAAMALHHKLCHVLGGTFNLPHAETHAVVLPHATAYNAAAAPGAMARIARALGADDAAMGLHVLSKSLSAPLSLKEIGMPEDGLERAADIAVASPYPNPRPLERAAIRRLLDDAFHGRPPAAG</sequence>
<protein>
    <submittedName>
        <fullName evidence="6">Maleylacetate reductase</fullName>
        <ecNumber evidence="6">1.3.1.32</ecNumber>
    </submittedName>
</protein>
<dbReference type="GO" id="GO:0018506">
    <property type="term" value="F:maleylacetate reductase activity"/>
    <property type="evidence" value="ECO:0007669"/>
    <property type="project" value="UniProtKB-EC"/>
</dbReference>
<dbReference type="Pfam" id="PF00465">
    <property type="entry name" value="Fe-ADH"/>
    <property type="match status" value="1"/>
</dbReference>
<dbReference type="EC" id="1.3.1.32" evidence="6"/>
<feature type="domain" description="Alcohol dehydrogenase iron-type/glycerol dehydrogenase GldA" evidence="4">
    <location>
        <begin position="4"/>
        <end position="144"/>
    </location>
</feature>
<dbReference type="Gene3D" id="3.40.50.1970">
    <property type="match status" value="1"/>
</dbReference>
<comment type="similarity">
    <text evidence="1">Belongs to the iron-containing alcohol dehydrogenase family.</text>
</comment>
<dbReference type="PANTHER" id="PTHR11496">
    <property type="entry name" value="ALCOHOL DEHYDROGENASE"/>
    <property type="match status" value="1"/>
</dbReference>
<proteinExistence type="inferred from homology"/>
<dbReference type="PANTHER" id="PTHR11496:SF102">
    <property type="entry name" value="ALCOHOL DEHYDROGENASE 4"/>
    <property type="match status" value="1"/>
</dbReference>
<evidence type="ECO:0000313" key="6">
    <source>
        <dbReference type="EMBL" id="MFC3075528.1"/>
    </source>
</evidence>
<accession>A0ABV7DMS3</accession>
<dbReference type="InterPro" id="IPR034786">
    <property type="entry name" value="MAR"/>
</dbReference>
<dbReference type="InterPro" id="IPR001670">
    <property type="entry name" value="ADH_Fe/GldA"/>
</dbReference>
<organism evidence="6 7">
    <name type="scientific">Shinella pollutisoli</name>
    <dbReference type="NCBI Taxonomy" id="2250594"/>
    <lineage>
        <taxon>Bacteria</taxon>
        <taxon>Pseudomonadati</taxon>
        <taxon>Pseudomonadota</taxon>
        <taxon>Alphaproteobacteria</taxon>
        <taxon>Hyphomicrobiales</taxon>
        <taxon>Rhizobiaceae</taxon>
        <taxon>Shinella</taxon>
    </lineage>
</organism>
<dbReference type="CDD" id="cd08177">
    <property type="entry name" value="MAR"/>
    <property type="match status" value="1"/>
</dbReference>
<feature type="domain" description="Fe-containing alcohol dehydrogenase-like C-terminal" evidence="5">
    <location>
        <begin position="156"/>
        <end position="330"/>
    </location>
</feature>
<dbReference type="EMBL" id="JBHRSP010000034">
    <property type="protein sequence ID" value="MFC3075528.1"/>
    <property type="molecule type" value="Genomic_DNA"/>
</dbReference>
<evidence type="ECO:0000313" key="7">
    <source>
        <dbReference type="Proteomes" id="UP001595377"/>
    </source>
</evidence>
<comment type="caution">
    <text evidence="6">The sequence shown here is derived from an EMBL/GenBank/DDBJ whole genome shotgun (WGS) entry which is preliminary data.</text>
</comment>
<dbReference type="Pfam" id="PF25137">
    <property type="entry name" value="ADH_Fe_C"/>
    <property type="match status" value="1"/>
</dbReference>
<evidence type="ECO:0000259" key="5">
    <source>
        <dbReference type="Pfam" id="PF25137"/>
    </source>
</evidence>
<dbReference type="InterPro" id="IPR056798">
    <property type="entry name" value="ADH_Fe_C"/>
</dbReference>
<keyword evidence="7" id="KW-1185">Reference proteome</keyword>
<evidence type="ECO:0000256" key="2">
    <source>
        <dbReference type="ARBA" id="ARBA00023002"/>
    </source>
</evidence>
<evidence type="ECO:0000256" key="3">
    <source>
        <dbReference type="ARBA" id="ARBA00023027"/>
    </source>
</evidence>
<evidence type="ECO:0000259" key="4">
    <source>
        <dbReference type="Pfam" id="PF00465"/>
    </source>
</evidence>
<gene>
    <name evidence="6" type="ORF">ACFOHH_20625</name>
</gene>
<keyword evidence="2 6" id="KW-0560">Oxidoreductase</keyword>
<dbReference type="Proteomes" id="UP001595377">
    <property type="component" value="Unassembled WGS sequence"/>
</dbReference>
<name>A0ABV7DMS3_9HYPH</name>
<dbReference type="RefSeq" id="WP_257314806.1">
    <property type="nucleotide sequence ID" value="NZ_JANFDG010000007.1"/>
</dbReference>
<reference evidence="7" key="1">
    <citation type="journal article" date="2019" name="Int. J. Syst. Evol. Microbiol.">
        <title>The Global Catalogue of Microorganisms (GCM) 10K type strain sequencing project: providing services to taxonomists for standard genome sequencing and annotation.</title>
        <authorList>
            <consortium name="The Broad Institute Genomics Platform"/>
            <consortium name="The Broad Institute Genome Sequencing Center for Infectious Disease"/>
            <person name="Wu L."/>
            <person name="Ma J."/>
        </authorList>
    </citation>
    <scope>NUCLEOTIDE SEQUENCE [LARGE SCALE GENOMIC DNA]</scope>
    <source>
        <strain evidence="7">KCTC 52677</strain>
    </source>
</reference>
<dbReference type="Gene3D" id="1.20.1090.10">
    <property type="entry name" value="Dehydroquinate synthase-like - alpha domain"/>
    <property type="match status" value="1"/>
</dbReference>